<keyword evidence="9" id="KW-0418">Kinase</keyword>
<accession>A0A2K3JUX6</accession>
<dbReference type="GO" id="GO:0016301">
    <property type="term" value="F:kinase activity"/>
    <property type="evidence" value="ECO:0007669"/>
    <property type="project" value="UniProtKB-KW"/>
</dbReference>
<protein>
    <submittedName>
        <fullName evidence="9">Receptor protein kinase-like protein</fullName>
    </submittedName>
</protein>
<dbReference type="FunFam" id="3.80.10.10:FF:000722">
    <property type="entry name" value="Leucine-rich repeat receptor-like protein kinase"/>
    <property type="match status" value="1"/>
</dbReference>
<keyword evidence="7" id="KW-1133">Transmembrane helix</keyword>
<dbReference type="Proteomes" id="UP000236291">
    <property type="component" value="Unassembled WGS sequence"/>
</dbReference>
<name>A0A2K3JUX6_TRIPR</name>
<dbReference type="AlphaFoldDB" id="A0A2K3JUX6"/>
<comment type="caution">
    <text evidence="9">The sequence shown here is derived from an EMBL/GenBank/DDBJ whole genome shotgun (WGS) entry which is preliminary data.</text>
</comment>
<keyword evidence="9" id="KW-0808">Transferase</keyword>
<evidence type="ECO:0000256" key="8">
    <source>
        <dbReference type="ARBA" id="ARBA00023136"/>
    </source>
</evidence>
<keyword evidence="6" id="KW-0677">Repeat</keyword>
<dbReference type="GO" id="GO:0016020">
    <property type="term" value="C:membrane"/>
    <property type="evidence" value="ECO:0007669"/>
    <property type="project" value="UniProtKB-SubCell"/>
</dbReference>
<sequence length="126" mass="13497">IGNLIELVSLNLSSNNLSGEITSKIGRLASLDSLDLSRNYFFGPIPPSLAHIDRLSMLNLSYNNLSGRIPIGTQLQSFEASSYEGNVDLCGKPLDKKCPGDEEVDFGDSGDHCFLAGIGDINMSCS</sequence>
<evidence type="ECO:0000256" key="7">
    <source>
        <dbReference type="ARBA" id="ARBA00022989"/>
    </source>
</evidence>
<dbReference type="Gene3D" id="3.80.10.10">
    <property type="entry name" value="Ribonuclease Inhibitor"/>
    <property type="match status" value="1"/>
</dbReference>
<keyword evidence="5" id="KW-0732">Signal</keyword>
<evidence type="ECO:0000256" key="2">
    <source>
        <dbReference type="ARBA" id="ARBA00022553"/>
    </source>
</evidence>
<dbReference type="PANTHER" id="PTHR48065">
    <property type="entry name" value="OS10G0469600 PROTEIN"/>
    <property type="match status" value="1"/>
</dbReference>
<dbReference type="PRINTS" id="PR00019">
    <property type="entry name" value="LEURICHRPT"/>
</dbReference>
<reference evidence="9 10" key="1">
    <citation type="journal article" date="2014" name="Am. J. Bot.">
        <title>Genome assembly and annotation for red clover (Trifolium pratense; Fabaceae).</title>
        <authorList>
            <person name="Istvanek J."/>
            <person name="Jaros M."/>
            <person name="Krenek A."/>
            <person name="Repkova J."/>
        </authorList>
    </citation>
    <scope>NUCLEOTIDE SEQUENCE [LARGE SCALE GENOMIC DNA]</scope>
    <source>
        <strain evidence="10">cv. Tatra</strain>
        <tissue evidence="9">Young leaves</tissue>
    </source>
</reference>
<organism evidence="9 10">
    <name type="scientific">Trifolium pratense</name>
    <name type="common">Red clover</name>
    <dbReference type="NCBI Taxonomy" id="57577"/>
    <lineage>
        <taxon>Eukaryota</taxon>
        <taxon>Viridiplantae</taxon>
        <taxon>Streptophyta</taxon>
        <taxon>Embryophyta</taxon>
        <taxon>Tracheophyta</taxon>
        <taxon>Spermatophyta</taxon>
        <taxon>Magnoliopsida</taxon>
        <taxon>eudicotyledons</taxon>
        <taxon>Gunneridae</taxon>
        <taxon>Pentapetalae</taxon>
        <taxon>rosids</taxon>
        <taxon>fabids</taxon>
        <taxon>Fabales</taxon>
        <taxon>Fabaceae</taxon>
        <taxon>Papilionoideae</taxon>
        <taxon>50 kb inversion clade</taxon>
        <taxon>NPAAA clade</taxon>
        <taxon>Hologalegina</taxon>
        <taxon>IRL clade</taxon>
        <taxon>Trifolieae</taxon>
        <taxon>Trifolium</taxon>
    </lineage>
</organism>
<evidence type="ECO:0000256" key="5">
    <source>
        <dbReference type="ARBA" id="ARBA00022729"/>
    </source>
</evidence>
<keyword evidence="4" id="KW-0812">Transmembrane</keyword>
<dbReference type="EMBL" id="ASHM01077275">
    <property type="protein sequence ID" value="PNX57822.1"/>
    <property type="molecule type" value="Genomic_DNA"/>
</dbReference>
<comment type="subcellular location">
    <subcellularLocation>
        <location evidence="1">Membrane</location>
        <topology evidence="1">Single-pass membrane protein</topology>
    </subcellularLocation>
</comment>
<dbReference type="InterPro" id="IPR001611">
    <property type="entry name" value="Leu-rich_rpt"/>
</dbReference>
<dbReference type="STRING" id="57577.A0A2K3JUX6"/>
<evidence type="ECO:0000313" key="10">
    <source>
        <dbReference type="Proteomes" id="UP000236291"/>
    </source>
</evidence>
<dbReference type="ExpressionAtlas" id="A0A2K3JUX6">
    <property type="expression patterns" value="baseline"/>
</dbReference>
<evidence type="ECO:0000256" key="1">
    <source>
        <dbReference type="ARBA" id="ARBA00004167"/>
    </source>
</evidence>
<evidence type="ECO:0000256" key="6">
    <source>
        <dbReference type="ARBA" id="ARBA00022737"/>
    </source>
</evidence>
<dbReference type="PANTHER" id="PTHR48065:SF11">
    <property type="entry name" value="OS11G0213300 PROTEIN"/>
    <property type="match status" value="1"/>
</dbReference>
<keyword evidence="2" id="KW-0597">Phosphoprotein</keyword>
<dbReference type="Pfam" id="PF00560">
    <property type="entry name" value="LRR_1"/>
    <property type="match status" value="3"/>
</dbReference>
<keyword evidence="3" id="KW-0433">Leucine-rich repeat</keyword>
<gene>
    <name evidence="9" type="ORF">L195_g050599</name>
</gene>
<feature type="non-terminal residue" evidence="9">
    <location>
        <position position="1"/>
    </location>
</feature>
<evidence type="ECO:0000256" key="3">
    <source>
        <dbReference type="ARBA" id="ARBA00022614"/>
    </source>
</evidence>
<dbReference type="SUPFAM" id="SSF52058">
    <property type="entry name" value="L domain-like"/>
    <property type="match status" value="1"/>
</dbReference>
<keyword evidence="8" id="KW-0472">Membrane</keyword>
<dbReference type="InterPro" id="IPR032675">
    <property type="entry name" value="LRR_dom_sf"/>
</dbReference>
<reference evidence="9 10" key="2">
    <citation type="journal article" date="2017" name="Front. Plant Sci.">
        <title>Gene Classification and Mining of Molecular Markers Useful in Red Clover (Trifolium pratense) Breeding.</title>
        <authorList>
            <person name="Istvanek J."/>
            <person name="Dluhosova J."/>
            <person name="Dluhos P."/>
            <person name="Patkova L."/>
            <person name="Nedelnik J."/>
            <person name="Repkova J."/>
        </authorList>
    </citation>
    <scope>NUCLEOTIDE SEQUENCE [LARGE SCALE GENOMIC DNA]</scope>
    <source>
        <strain evidence="10">cv. Tatra</strain>
        <tissue evidence="9">Young leaves</tissue>
    </source>
</reference>
<evidence type="ECO:0000313" key="9">
    <source>
        <dbReference type="EMBL" id="PNX57822.1"/>
    </source>
</evidence>
<evidence type="ECO:0000256" key="4">
    <source>
        <dbReference type="ARBA" id="ARBA00022692"/>
    </source>
</evidence>
<keyword evidence="9" id="KW-0675">Receptor</keyword>
<proteinExistence type="predicted"/>